<evidence type="ECO:0000256" key="1">
    <source>
        <dbReference type="ARBA" id="ARBA00004141"/>
    </source>
</evidence>
<feature type="non-terminal residue" evidence="8">
    <location>
        <position position="103"/>
    </location>
</feature>
<keyword evidence="4 6" id="KW-1133">Transmembrane helix</keyword>
<feature type="transmembrane region" description="Helical" evidence="6">
    <location>
        <begin position="74"/>
        <end position="99"/>
    </location>
</feature>
<gene>
    <name evidence="8" type="ORF">TMI583_LOCUS49351</name>
</gene>
<evidence type="ECO:0000256" key="5">
    <source>
        <dbReference type="ARBA" id="ARBA00023136"/>
    </source>
</evidence>
<evidence type="ECO:0000259" key="7">
    <source>
        <dbReference type="PROSITE" id="PS50850"/>
    </source>
</evidence>
<comment type="subcellular location">
    <subcellularLocation>
        <location evidence="1">Membrane</location>
        <topology evidence="1">Multi-pass membrane protein</topology>
    </subcellularLocation>
</comment>
<dbReference type="SUPFAM" id="SSF103473">
    <property type="entry name" value="MFS general substrate transporter"/>
    <property type="match status" value="1"/>
</dbReference>
<dbReference type="AlphaFoldDB" id="A0A8S2YBZ9"/>
<dbReference type="Proteomes" id="UP000682733">
    <property type="component" value="Unassembled WGS sequence"/>
</dbReference>
<dbReference type="Pfam" id="PF07690">
    <property type="entry name" value="MFS_1"/>
    <property type="match status" value="1"/>
</dbReference>
<evidence type="ECO:0000313" key="9">
    <source>
        <dbReference type="Proteomes" id="UP000682733"/>
    </source>
</evidence>
<dbReference type="PANTHER" id="PTHR23502:SF132">
    <property type="entry name" value="POLYAMINE TRANSPORTER 2-RELATED"/>
    <property type="match status" value="1"/>
</dbReference>
<evidence type="ECO:0000256" key="6">
    <source>
        <dbReference type="SAM" id="Phobius"/>
    </source>
</evidence>
<dbReference type="InterPro" id="IPR020846">
    <property type="entry name" value="MFS_dom"/>
</dbReference>
<dbReference type="Gene3D" id="1.20.1720.10">
    <property type="entry name" value="Multidrug resistance protein D"/>
    <property type="match status" value="1"/>
</dbReference>
<protein>
    <recommendedName>
        <fullName evidence="7">Major facilitator superfamily (MFS) profile domain-containing protein</fullName>
    </recommendedName>
</protein>
<evidence type="ECO:0000256" key="2">
    <source>
        <dbReference type="ARBA" id="ARBA00022448"/>
    </source>
</evidence>
<reference evidence="8" key="1">
    <citation type="submission" date="2021-02" db="EMBL/GenBank/DDBJ databases">
        <authorList>
            <person name="Nowell W R."/>
        </authorList>
    </citation>
    <scope>NUCLEOTIDE SEQUENCE</scope>
</reference>
<dbReference type="GO" id="GO:0005886">
    <property type="term" value="C:plasma membrane"/>
    <property type="evidence" value="ECO:0007669"/>
    <property type="project" value="TreeGrafter"/>
</dbReference>
<name>A0A8S2YBZ9_9BILA</name>
<dbReference type="GO" id="GO:0022857">
    <property type="term" value="F:transmembrane transporter activity"/>
    <property type="evidence" value="ECO:0007669"/>
    <property type="project" value="InterPro"/>
</dbReference>
<dbReference type="PANTHER" id="PTHR23502">
    <property type="entry name" value="MAJOR FACILITATOR SUPERFAMILY"/>
    <property type="match status" value="1"/>
</dbReference>
<evidence type="ECO:0000313" key="8">
    <source>
        <dbReference type="EMBL" id="CAF4540998.1"/>
    </source>
</evidence>
<evidence type="ECO:0000256" key="3">
    <source>
        <dbReference type="ARBA" id="ARBA00022692"/>
    </source>
</evidence>
<feature type="domain" description="Major facilitator superfamily (MFS) profile" evidence="7">
    <location>
        <begin position="1"/>
        <end position="103"/>
    </location>
</feature>
<dbReference type="InterPro" id="IPR011701">
    <property type="entry name" value="MFS"/>
</dbReference>
<feature type="transmembrane region" description="Helical" evidence="6">
    <location>
        <begin position="15"/>
        <end position="34"/>
    </location>
</feature>
<proteinExistence type="predicted"/>
<dbReference type="EMBL" id="CAJOBA010106997">
    <property type="protein sequence ID" value="CAF4540998.1"/>
    <property type="molecule type" value="Genomic_DNA"/>
</dbReference>
<evidence type="ECO:0000256" key="4">
    <source>
        <dbReference type="ARBA" id="ARBA00022989"/>
    </source>
</evidence>
<comment type="caution">
    <text evidence="8">The sequence shown here is derived from an EMBL/GenBank/DDBJ whole genome shotgun (WGS) entry which is preliminary data.</text>
</comment>
<feature type="non-terminal residue" evidence="8">
    <location>
        <position position="1"/>
    </location>
</feature>
<organism evidence="8 9">
    <name type="scientific">Didymodactylos carnosus</name>
    <dbReference type="NCBI Taxonomy" id="1234261"/>
    <lineage>
        <taxon>Eukaryota</taxon>
        <taxon>Metazoa</taxon>
        <taxon>Spiralia</taxon>
        <taxon>Gnathifera</taxon>
        <taxon>Rotifera</taxon>
        <taxon>Eurotatoria</taxon>
        <taxon>Bdelloidea</taxon>
        <taxon>Philodinida</taxon>
        <taxon>Philodinidae</taxon>
        <taxon>Didymodactylos</taxon>
    </lineage>
</organism>
<sequence length="103" mass="11259">SLIWGVISDRYGRNLTIRIGLGLFIIFLIFCVYAPSIKHLLIFRALQGAMISATMVVGQGVIADIYSPDERGWATGIFFVPVLLGVILGPPIGGVLSYLHGWR</sequence>
<feature type="transmembrane region" description="Helical" evidence="6">
    <location>
        <begin position="41"/>
        <end position="62"/>
    </location>
</feature>
<dbReference type="InterPro" id="IPR036259">
    <property type="entry name" value="MFS_trans_sf"/>
</dbReference>
<keyword evidence="5 6" id="KW-0472">Membrane</keyword>
<keyword evidence="3 6" id="KW-0812">Transmembrane</keyword>
<dbReference type="PROSITE" id="PS50850">
    <property type="entry name" value="MFS"/>
    <property type="match status" value="1"/>
</dbReference>
<keyword evidence="2" id="KW-0813">Transport</keyword>
<accession>A0A8S2YBZ9</accession>